<dbReference type="Proteomes" id="UP001079657">
    <property type="component" value="Unassembled WGS sequence"/>
</dbReference>
<accession>A0ABT4CK96</accession>
<proteinExistence type="predicted"/>
<name>A0ABT4CK96_9CLOT</name>
<evidence type="ECO:0000313" key="1">
    <source>
        <dbReference type="EMBL" id="MCY6369477.1"/>
    </source>
</evidence>
<reference evidence="1" key="1">
    <citation type="submission" date="2022-12" db="EMBL/GenBank/DDBJ databases">
        <authorList>
            <person name="Wang J."/>
        </authorList>
    </citation>
    <scope>NUCLEOTIDE SEQUENCE</scope>
    <source>
        <strain evidence="1">HY-42-06</strain>
    </source>
</reference>
<dbReference type="EMBL" id="JAPQES010000001">
    <property type="protein sequence ID" value="MCY6369477.1"/>
    <property type="molecule type" value="Genomic_DNA"/>
</dbReference>
<protein>
    <submittedName>
        <fullName evidence="1">Uncharacterized protein</fullName>
    </submittedName>
</protein>
<gene>
    <name evidence="1" type="ORF">OXH55_02290</name>
</gene>
<comment type="caution">
    <text evidence="1">The sequence shown here is derived from an EMBL/GenBank/DDBJ whole genome shotgun (WGS) entry which is preliminary data.</text>
</comment>
<evidence type="ECO:0000313" key="2">
    <source>
        <dbReference type="Proteomes" id="UP001079657"/>
    </source>
</evidence>
<sequence length="196" mass="23381">MEKLLKPITREEFNSIKKIAINNIDEGFKNYTNGVLDVHDHALTLAESNELLGSVEKYNLKYEERFINFMKKIYNLNKNKPIIVDFYLKDIDNAGILRVLNYLDYDDKLTFINHVRNLNSDSVYFLLDNEELIPFITKLSTRELHFCTLHFMEIPLTVWGNYDLSFPVFFREDKDVSFYEKIARENNLFIRDIKYI</sequence>
<dbReference type="RefSeq" id="WP_268047854.1">
    <property type="nucleotide sequence ID" value="NZ_JAPQES010000001.1"/>
</dbReference>
<keyword evidence="2" id="KW-1185">Reference proteome</keyword>
<organism evidence="1 2">
    <name type="scientific">Clostridium ganghwense</name>
    <dbReference type="NCBI Taxonomy" id="312089"/>
    <lineage>
        <taxon>Bacteria</taxon>
        <taxon>Bacillati</taxon>
        <taxon>Bacillota</taxon>
        <taxon>Clostridia</taxon>
        <taxon>Eubacteriales</taxon>
        <taxon>Clostridiaceae</taxon>
        <taxon>Clostridium</taxon>
    </lineage>
</organism>